<reference evidence="1 2" key="1">
    <citation type="submission" date="2018-12" db="EMBL/GenBank/DDBJ databases">
        <title>Genome analysis provides insights into bioremediation potentialities of Halogeometricum borinquense strain N11.</title>
        <authorList>
            <person name="Najjari A."/>
            <person name="Youssef N."/>
            <person name="Fhoula I."/>
            <person name="Ben Dhia O."/>
            <person name="Mahjoubi M."/>
            <person name="Ouzari H.I."/>
            <person name="Cherif A."/>
        </authorList>
    </citation>
    <scope>NUCLEOTIDE SEQUENCE [LARGE SCALE GENOMIC DNA]</scope>
    <source>
        <strain evidence="1 2">N11</strain>
    </source>
</reference>
<organism evidence="1 2">
    <name type="scientific">Halogeometricum borinquense</name>
    <dbReference type="NCBI Taxonomy" id="60847"/>
    <lineage>
        <taxon>Archaea</taxon>
        <taxon>Methanobacteriati</taxon>
        <taxon>Methanobacteriota</taxon>
        <taxon>Stenosarchaea group</taxon>
        <taxon>Halobacteria</taxon>
        <taxon>Halobacteriales</taxon>
        <taxon>Haloferacaceae</taxon>
        <taxon>Halogeometricum</taxon>
    </lineage>
</organism>
<protein>
    <submittedName>
        <fullName evidence="1">Uncharacterized protein</fullName>
    </submittedName>
</protein>
<dbReference type="EMBL" id="RZHH01000003">
    <property type="protein sequence ID" value="RYJ08508.1"/>
    <property type="molecule type" value="Genomic_DNA"/>
</dbReference>
<proteinExistence type="predicted"/>
<dbReference type="Proteomes" id="UP000294028">
    <property type="component" value="Unassembled WGS sequence"/>
</dbReference>
<evidence type="ECO:0000313" key="2">
    <source>
        <dbReference type="Proteomes" id="UP000294028"/>
    </source>
</evidence>
<dbReference type="PROSITE" id="PS51257">
    <property type="entry name" value="PROKAR_LIPOPROTEIN"/>
    <property type="match status" value="1"/>
</dbReference>
<evidence type="ECO:0000313" key="1">
    <source>
        <dbReference type="EMBL" id="RYJ08508.1"/>
    </source>
</evidence>
<name>A0A482SY31_9EURY</name>
<dbReference type="GeneID" id="31803281"/>
<dbReference type="RefSeq" id="WP_129786430.1">
    <property type="nucleotide sequence ID" value="NZ_RZHH01000003.1"/>
</dbReference>
<comment type="caution">
    <text evidence="1">The sequence shown here is derived from an EMBL/GenBank/DDBJ whole genome shotgun (WGS) entry which is preliminary data.</text>
</comment>
<sequence>MSSRRRVLKGIAASGIFFSGCSGPAVTQPELRRDLGFRRKRKFHVNQTDIDANRPLVNGYLIDNEEDASNLNWDMLLNRTAKPYQQTNYSSDFLILLVGLVDAGNQISTNQWDFELDDQAMTFRLEITGESTEPDEPIYSYRLQRWSDGTLTNTNSVETTLV</sequence>
<dbReference type="AlphaFoldDB" id="A0A482SY31"/>
<accession>A0A482SY31</accession>
<gene>
    <name evidence="1" type="ORF">ELS19_18485</name>
</gene>